<protein>
    <recommendedName>
        <fullName evidence="3">DNA polymerase III beta sliding clamp central domain-containing protein</fullName>
    </recommendedName>
</protein>
<proteinExistence type="predicted"/>
<sequence>MILTVNTLDVRQALQSVIPHAADVKDSPAHAVVHFTATDNNLYLTACNMQTLGHSAASVWEADGLTGDPDTDAFNLPVDVAKELLALFKSSGKQKEGEIGEALRLTIKNKTITVLDVSGLFPGKELTIPREDGNEYPVTFGRMLMSAVLAEPVMPKRLTASGRLVKLFATAAAAYGEPLVIEPTDDSRRILISCGESFLGILMPIRDEEVSGNLNAWREGWMRRLPEIAHAGGTIKQDEPSPPNNVRNLTDAVFNRVVEIIEPHLS</sequence>
<dbReference type="Gene3D" id="3.10.150.10">
    <property type="entry name" value="DNA Polymerase III, subunit A, domain 2"/>
    <property type="match status" value="1"/>
</dbReference>
<organism evidence="1">
    <name type="scientific">Pseudarthrobacter sulfonivorans</name>
    <dbReference type="NCBI Taxonomy" id="121292"/>
    <lineage>
        <taxon>Bacteria</taxon>
        <taxon>Bacillati</taxon>
        <taxon>Actinomycetota</taxon>
        <taxon>Actinomycetes</taxon>
        <taxon>Micrococcales</taxon>
        <taxon>Micrococcaceae</taxon>
        <taxon>Pseudarthrobacter</taxon>
    </lineage>
</organism>
<dbReference type="Proteomes" id="UP000065151">
    <property type="component" value="Chromosome"/>
</dbReference>
<reference evidence="1 2" key="1">
    <citation type="submission" date="2015-12" db="EMBL/GenBank/DDBJ databases">
        <authorList>
            <person name="Shamseldin A."/>
            <person name="Moawad H."/>
            <person name="Abd El-Rahim W.M."/>
            <person name="Sadowsky M.J."/>
        </authorList>
    </citation>
    <scope>NUCLEOTIDE SEQUENCE [LARGE SCALE GENOMIC DNA]</scope>
    <source>
        <strain evidence="1 2">Ar51</strain>
    </source>
</reference>
<dbReference type="RefSeq" id="WP_058932181.1">
    <property type="nucleotide sequence ID" value="NZ_CP013747.1"/>
</dbReference>
<evidence type="ECO:0008006" key="3">
    <source>
        <dbReference type="Google" id="ProtNLM"/>
    </source>
</evidence>
<dbReference type="KEGG" id="psul:AU252_19820"/>
<dbReference type="EMBL" id="CP013747">
    <property type="protein sequence ID" value="ALV43128.1"/>
    <property type="molecule type" value="Genomic_DNA"/>
</dbReference>
<dbReference type="STRING" id="121292.AU252_19820"/>
<evidence type="ECO:0000313" key="1">
    <source>
        <dbReference type="EMBL" id="ALV43128.1"/>
    </source>
</evidence>
<accession>A0A0U3PL68</accession>
<evidence type="ECO:0000313" key="2">
    <source>
        <dbReference type="Proteomes" id="UP000065151"/>
    </source>
</evidence>
<name>A0A0U3PL68_9MICC</name>
<gene>
    <name evidence="1" type="ORF">AU252_19820</name>
</gene>
<dbReference type="AlphaFoldDB" id="A0A0U3PL68"/>